<gene>
    <name evidence="1" type="ORF">GCM10007108_07020</name>
</gene>
<accession>A0AA37F9S9</accession>
<protein>
    <submittedName>
        <fullName evidence="1">Uncharacterized protein</fullName>
    </submittedName>
</protein>
<evidence type="ECO:0000313" key="2">
    <source>
        <dbReference type="Proteomes" id="UP000632195"/>
    </source>
</evidence>
<sequence length="97" mass="11331">MSRKPSIELQKLRKYVMANSSYSLEEKGREIVLRFVPNSPEQMAHFPEGQPVEHLMFGYVEGGRVFFYRFTTISSFGETTTELDGEDDPVMEWLKYI</sequence>
<dbReference type="AlphaFoldDB" id="A0AA37F9S9"/>
<organism evidence="1 2">
    <name type="scientific">Thermogymnomonas acidicola</name>
    <dbReference type="NCBI Taxonomy" id="399579"/>
    <lineage>
        <taxon>Archaea</taxon>
        <taxon>Methanobacteriati</taxon>
        <taxon>Thermoplasmatota</taxon>
        <taxon>Thermoplasmata</taxon>
        <taxon>Thermoplasmatales</taxon>
        <taxon>Thermogymnomonas</taxon>
    </lineage>
</organism>
<evidence type="ECO:0000313" key="1">
    <source>
        <dbReference type="EMBL" id="GGM71517.1"/>
    </source>
</evidence>
<keyword evidence="2" id="KW-1185">Reference proteome</keyword>
<name>A0AA37F9S9_9ARCH</name>
<comment type="caution">
    <text evidence="1">The sequence shown here is derived from an EMBL/GenBank/DDBJ whole genome shotgun (WGS) entry which is preliminary data.</text>
</comment>
<dbReference type="RefSeq" id="WP_075057361.1">
    <property type="nucleotide sequence ID" value="NZ_BMNY01000001.1"/>
</dbReference>
<dbReference type="Proteomes" id="UP000632195">
    <property type="component" value="Unassembled WGS sequence"/>
</dbReference>
<dbReference type="EMBL" id="BMNY01000001">
    <property type="protein sequence ID" value="GGM71517.1"/>
    <property type="molecule type" value="Genomic_DNA"/>
</dbReference>
<proteinExistence type="predicted"/>
<reference evidence="1" key="1">
    <citation type="journal article" date="2014" name="Int. J. Syst. Evol. Microbiol.">
        <title>Complete genome sequence of Corynebacterium casei LMG S-19264T (=DSM 44701T), isolated from a smear-ripened cheese.</title>
        <authorList>
            <consortium name="US DOE Joint Genome Institute (JGI-PGF)"/>
            <person name="Walter F."/>
            <person name="Albersmeier A."/>
            <person name="Kalinowski J."/>
            <person name="Ruckert C."/>
        </authorList>
    </citation>
    <scope>NUCLEOTIDE SEQUENCE</scope>
    <source>
        <strain evidence="1">JCM 13583</strain>
    </source>
</reference>
<reference evidence="1" key="2">
    <citation type="submission" date="2022-09" db="EMBL/GenBank/DDBJ databases">
        <authorList>
            <person name="Sun Q."/>
            <person name="Ohkuma M."/>
        </authorList>
    </citation>
    <scope>NUCLEOTIDE SEQUENCE</scope>
    <source>
        <strain evidence="1">JCM 13583</strain>
    </source>
</reference>